<accession>A0ABQ6CLE5</accession>
<gene>
    <name evidence="1" type="ORF">GCM10007874_34540</name>
</gene>
<protein>
    <submittedName>
        <fullName evidence="1">Uncharacterized protein</fullName>
    </submittedName>
</protein>
<organism evidence="1 2">
    <name type="scientific">Labrys miyagiensis</name>
    <dbReference type="NCBI Taxonomy" id="346912"/>
    <lineage>
        <taxon>Bacteria</taxon>
        <taxon>Pseudomonadati</taxon>
        <taxon>Pseudomonadota</taxon>
        <taxon>Alphaproteobacteria</taxon>
        <taxon>Hyphomicrobiales</taxon>
        <taxon>Xanthobacteraceae</taxon>
        <taxon>Labrys</taxon>
    </lineage>
</organism>
<keyword evidence="2" id="KW-1185">Reference proteome</keyword>
<comment type="caution">
    <text evidence="1">The sequence shown here is derived from an EMBL/GenBank/DDBJ whole genome shotgun (WGS) entry which is preliminary data.</text>
</comment>
<reference evidence="2" key="1">
    <citation type="journal article" date="2019" name="Int. J. Syst. Evol. Microbiol.">
        <title>The Global Catalogue of Microorganisms (GCM) 10K type strain sequencing project: providing services to taxonomists for standard genome sequencing and annotation.</title>
        <authorList>
            <consortium name="The Broad Institute Genomics Platform"/>
            <consortium name="The Broad Institute Genome Sequencing Center for Infectious Disease"/>
            <person name="Wu L."/>
            <person name="Ma J."/>
        </authorList>
    </citation>
    <scope>NUCLEOTIDE SEQUENCE [LARGE SCALE GENOMIC DNA]</scope>
    <source>
        <strain evidence="2">NBRC 101365</strain>
    </source>
</reference>
<name>A0ABQ6CLE5_9HYPH</name>
<sequence>MNGIDYDEAVKLVAPGEDGGGPERWGSMQWGGTAHEMPLWQAVRTVIVDWADSGRQHAAQIIRDRGTSLMNLAAIRAIYDRDDFPTWQRSE</sequence>
<proteinExistence type="predicted"/>
<dbReference type="EMBL" id="BSPC01000028">
    <property type="protein sequence ID" value="GLS20437.1"/>
    <property type="molecule type" value="Genomic_DNA"/>
</dbReference>
<evidence type="ECO:0000313" key="1">
    <source>
        <dbReference type="EMBL" id="GLS20437.1"/>
    </source>
</evidence>
<evidence type="ECO:0000313" key="2">
    <source>
        <dbReference type="Proteomes" id="UP001156882"/>
    </source>
</evidence>
<dbReference type="Proteomes" id="UP001156882">
    <property type="component" value="Unassembled WGS sequence"/>
</dbReference>